<keyword evidence="2" id="KW-0479">Metal-binding</keyword>
<dbReference type="InterPro" id="IPR036864">
    <property type="entry name" value="Zn2-C6_fun-type_DNA-bd_sf"/>
</dbReference>
<evidence type="ECO:0000313" key="7">
    <source>
        <dbReference type="EMBL" id="KAL3427454.1"/>
    </source>
</evidence>
<keyword evidence="4" id="KW-0804">Transcription</keyword>
<dbReference type="Proteomes" id="UP001629113">
    <property type="component" value="Unassembled WGS sequence"/>
</dbReference>
<keyword evidence="5" id="KW-0539">Nucleus</keyword>
<name>A0ABR4PVR6_9HELO</name>
<comment type="caution">
    <text evidence="7">The sequence shown here is derived from an EMBL/GenBank/DDBJ whole genome shotgun (WGS) entry which is preliminary data.</text>
</comment>
<feature type="domain" description="Zn(2)-C6 fungal-type" evidence="6">
    <location>
        <begin position="16"/>
        <end position="46"/>
    </location>
</feature>
<reference evidence="7 8" key="1">
    <citation type="submission" date="2024-06" db="EMBL/GenBank/DDBJ databases">
        <title>Complete genome of Phlyctema vagabunda strain 19-DSS-EL-015.</title>
        <authorList>
            <person name="Fiorenzani C."/>
        </authorList>
    </citation>
    <scope>NUCLEOTIDE SEQUENCE [LARGE SCALE GENOMIC DNA]</scope>
    <source>
        <strain evidence="7 8">19-DSS-EL-015</strain>
    </source>
</reference>
<evidence type="ECO:0000256" key="5">
    <source>
        <dbReference type="ARBA" id="ARBA00023242"/>
    </source>
</evidence>
<accession>A0ABR4PVR6</accession>
<dbReference type="PANTHER" id="PTHR47338:SF20">
    <property type="entry name" value="ZN(II)2CYS6 TRANSCRIPTION FACTOR (EUROFUNG)"/>
    <property type="match status" value="1"/>
</dbReference>
<dbReference type="InterPro" id="IPR001138">
    <property type="entry name" value="Zn2Cys6_DnaBD"/>
</dbReference>
<protein>
    <submittedName>
        <fullName evidence="7">Fungal specific transcription factor</fullName>
    </submittedName>
</protein>
<evidence type="ECO:0000256" key="1">
    <source>
        <dbReference type="ARBA" id="ARBA00004123"/>
    </source>
</evidence>
<evidence type="ECO:0000256" key="2">
    <source>
        <dbReference type="ARBA" id="ARBA00022723"/>
    </source>
</evidence>
<dbReference type="CDD" id="cd00067">
    <property type="entry name" value="GAL4"/>
    <property type="match status" value="1"/>
</dbReference>
<dbReference type="SUPFAM" id="SSF57701">
    <property type="entry name" value="Zn2/Cys6 DNA-binding domain"/>
    <property type="match status" value="1"/>
</dbReference>
<dbReference type="Pfam" id="PF00172">
    <property type="entry name" value="Zn_clus"/>
    <property type="match status" value="1"/>
</dbReference>
<dbReference type="PROSITE" id="PS00463">
    <property type="entry name" value="ZN2_CY6_FUNGAL_1"/>
    <property type="match status" value="1"/>
</dbReference>
<dbReference type="InterPro" id="IPR050815">
    <property type="entry name" value="TF_fung"/>
</dbReference>
<organism evidence="7 8">
    <name type="scientific">Phlyctema vagabunda</name>
    <dbReference type="NCBI Taxonomy" id="108571"/>
    <lineage>
        <taxon>Eukaryota</taxon>
        <taxon>Fungi</taxon>
        <taxon>Dikarya</taxon>
        <taxon>Ascomycota</taxon>
        <taxon>Pezizomycotina</taxon>
        <taxon>Leotiomycetes</taxon>
        <taxon>Helotiales</taxon>
        <taxon>Dermateaceae</taxon>
        <taxon>Phlyctema</taxon>
    </lineage>
</organism>
<evidence type="ECO:0000256" key="3">
    <source>
        <dbReference type="ARBA" id="ARBA00023015"/>
    </source>
</evidence>
<evidence type="ECO:0000256" key="4">
    <source>
        <dbReference type="ARBA" id="ARBA00023163"/>
    </source>
</evidence>
<dbReference type="PROSITE" id="PS50048">
    <property type="entry name" value="ZN2_CY6_FUNGAL_2"/>
    <property type="match status" value="1"/>
</dbReference>
<dbReference type="SMART" id="SM00066">
    <property type="entry name" value="GAL4"/>
    <property type="match status" value="1"/>
</dbReference>
<sequence>MSFEGSEGFEGFARKACLRCRSQKRKCDRALPKCSLCVRLRQFCRYSNPSPSQSASPASPASGVEALLATAVLKPIHVKMAVIQSLAGFEPPDIGSIYFQILEPWFPVIPESTFVFSVGGPNTWDDVTLEYALLAKAIVLLSKFPELDAENETASLSFMQQYFSMKSWIGLLEGMGINSIGIVQTRLFITLFEVGHGLYPAAYTSIGGTERAAEALVAFSEPVSSVQPSSDVTPDLRERLTAWSGIFILDKYIAIENGKWPAITHGRDHPEVSFVACAEFAQSASLSVKQFSRLFESAMLLERVHTALYSSVTPGCLFDLDGMIDCVKELSSYETLLHGLIPENMKLYGNDLTFCTIGLIRCFDASTKPSGQDGEERGCLPLAVKSLDTLLEVILNMTDLFVNEKQVLNFNGLSPFIVYLIYRAAAIVTESLITNAEDVKEKVACCRTVSKTPG</sequence>
<dbReference type="PANTHER" id="PTHR47338">
    <property type="entry name" value="ZN(II)2CYS6 TRANSCRIPTION FACTOR (EUROFUNG)-RELATED"/>
    <property type="match status" value="1"/>
</dbReference>
<comment type="subcellular location">
    <subcellularLocation>
        <location evidence="1">Nucleus</location>
    </subcellularLocation>
</comment>
<dbReference type="Gene3D" id="4.10.240.10">
    <property type="entry name" value="Zn(2)-C6 fungal-type DNA-binding domain"/>
    <property type="match status" value="1"/>
</dbReference>
<dbReference type="CDD" id="cd12148">
    <property type="entry name" value="fungal_TF_MHR"/>
    <property type="match status" value="1"/>
</dbReference>
<evidence type="ECO:0000313" key="8">
    <source>
        <dbReference type="Proteomes" id="UP001629113"/>
    </source>
</evidence>
<gene>
    <name evidence="7" type="ORF">PVAG01_00963</name>
</gene>
<dbReference type="EMBL" id="JBFCZG010000001">
    <property type="protein sequence ID" value="KAL3427454.1"/>
    <property type="molecule type" value="Genomic_DNA"/>
</dbReference>
<proteinExistence type="predicted"/>
<evidence type="ECO:0000259" key="6">
    <source>
        <dbReference type="PROSITE" id="PS50048"/>
    </source>
</evidence>
<keyword evidence="3" id="KW-0805">Transcription regulation</keyword>
<keyword evidence="8" id="KW-1185">Reference proteome</keyword>